<organism evidence="2">
    <name type="scientific">marine metagenome</name>
    <dbReference type="NCBI Taxonomy" id="408172"/>
    <lineage>
        <taxon>unclassified sequences</taxon>
        <taxon>metagenomes</taxon>
        <taxon>ecological metagenomes</taxon>
    </lineage>
</organism>
<reference evidence="2" key="1">
    <citation type="submission" date="2018-05" db="EMBL/GenBank/DDBJ databases">
        <authorList>
            <person name="Lanie J.A."/>
            <person name="Ng W.-L."/>
            <person name="Kazmierczak K.M."/>
            <person name="Andrzejewski T.M."/>
            <person name="Davidsen T.M."/>
            <person name="Wayne K.J."/>
            <person name="Tettelin H."/>
            <person name="Glass J.I."/>
            <person name="Rusch D."/>
            <person name="Podicherti R."/>
            <person name="Tsui H.-C.T."/>
            <person name="Winkler M.E."/>
        </authorList>
    </citation>
    <scope>NUCLEOTIDE SEQUENCE</scope>
</reference>
<keyword evidence="1" id="KW-1133">Transmembrane helix</keyword>
<dbReference type="EMBL" id="UINC01102121">
    <property type="protein sequence ID" value="SVC63489.1"/>
    <property type="molecule type" value="Genomic_DNA"/>
</dbReference>
<proteinExistence type="predicted"/>
<accession>A0A382NQN4</accession>
<gene>
    <name evidence="2" type="ORF">METZ01_LOCUS316343</name>
</gene>
<feature type="transmembrane region" description="Helical" evidence="1">
    <location>
        <begin position="6"/>
        <end position="27"/>
    </location>
</feature>
<name>A0A382NQN4_9ZZZZ</name>
<keyword evidence="1" id="KW-0472">Membrane</keyword>
<evidence type="ECO:0000256" key="1">
    <source>
        <dbReference type="SAM" id="Phobius"/>
    </source>
</evidence>
<dbReference type="AlphaFoldDB" id="A0A382NQN4"/>
<sequence>MTELSLMIGTNPILWIIAAIPIFFWLLEKNTEE</sequence>
<protein>
    <submittedName>
        <fullName evidence="2">Uncharacterized protein</fullName>
    </submittedName>
</protein>
<evidence type="ECO:0000313" key="2">
    <source>
        <dbReference type="EMBL" id="SVC63489.1"/>
    </source>
</evidence>
<keyword evidence="1" id="KW-0812">Transmembrane</keyword>